<evidence type="ECO:0000256" key="3">
    <source>
        <dbReference type="SAM" id="Phobius"/>
    </source>
</evidence>
<keyword evidence="2" id="KW-1003">Cell membrane</keyword>
<sequence length="182" mass="19507">MKQKKILTVQDMVLIGMFTAILSILSQISFQLPGGIPITLQTFAVALLAIVLGAKLGTYSVLIYLLIGAVGFPVFANFKGGLSALAGPTGGYLIGFIFMAFITGLGKGKKFPLRILFSLSGLLVCHLLGLAVYGLITKTLLPTAPFFFIKDAVTIFFSLILGYQISKPIDSMLIKQTKQISL</sequence>
<dbReference type="Pfam" id="PF02632">
    <property type="entry name" value="BioY"/>
    <property type="match status" value="1"/>
</dbReference>
<feature type="transmembrane region" description="Helical" evidence="3">
    <location>
        <begin position="148"/>
        <end position="166"/>
    </location>
</feature>
<dbReference type="Gene3D" id="1.10.1760.20">
    <property type="match status" value="1"/>
</dbReference>
<feature type="transmembrane region" description="Helical" evidence="3">
    <location>
        <begin position="115"/>
        <end position="136"/>
    </location>
</feature>
<protein>
    <recommendedName>
        <fullName evidence="2">Biotin transporter</fullName>
    </recommendedName>
</protein>
<evidence type="ECO:0000313" key="5">
    <source>
        <dbReference type="Proteomes" id="UP000273083"/>
    </source>
</evidence>
<reference evidence="4 5" key="1">
    <citation type="submission" date="2018-11" db="EMBL/GenBank/DDBJ databases">
        <title>Genomic Encyclopedia of Type Strains, Phase IV (KMG-IV): sequencing the most valuable type-strain genomes for metagenomic binning, comparative biology and taxonomic classification.</title>
        <authorList>
            <person name="Goeker M."/>
        </authorList>
    </citation>
    <scope>NUCLEOTIDE SEQUENCE [LARGE SCALE GENOMIC DNA]</scope>
    <source>
        <strain evidence="4 5">DSM 26537</strain>
    </source>
</reference>
<feature type="transmembrane region" description="Helical" evidence="3">
    <location>
        <begin position="12"/>
        <end position="30"/>
    </location>
</feature>
<dbReference type="EMBL" id="RJVG01000005">
    <property type="protein sequence ID" value="ROR28344.1"/>
    <property type="molecule type" value="Genomic_DNA"/>
</dbReference>
<comment type="subcellular location">
    <subcellularLocation>
        <location evidence="2">Cell membrane</location>
        <topology evidence="2">Multi-pass membrane protein</topology>
    </subcellularLocation>
</comment>
<feature type="transmembrane region" description="Helical" evidence="3">
    <location>
        <begin position="61"/>
        <end position="78"/>
    </location>
</feature>
<dbReference type="OrthoDB" id="9803495at2"/>
<name>A0A3N1XNU4_9FIRM</name>
<keyword evidence="3" id="KW-1133">Transmembrane helix</keyword>
<feature type="transmembrane region" description="Helical" evidence="3">
    <location>
        <begin position="36"/>
        <end position="54"/>
    </location>
</feature>
<keyword evidence="2" id="KW-0813">Transport</keyword>
<keyword evidence="3" id="KW-0812">Transmembrane</keyword>
<dbReference type="InterPro" id="IPR003784">
    <property type="entry name" value="BioY"/>
</dbReference>
<accession>A0A3N1XNU4</accession>
<dbReference type="RefSeq" id="WP_123609514.1">
    <property type="nucleotide sequence ID" value="NZ_RJVG01000005.1"/>
</dbReference>
<dbReference type="AlphaFoldDB" id="A0A3N1XNU4"/>
<dbReference type="PIRSF" id="PIRSF016661">
    <property type="entry name" value="BioY"/>
    <property type="match status" value="1"/>
</dbReference>
<evidence type="ECO:0000256" key="1">
    <source>
        <dbReference type="ARBA" id="ARBA00010692"/>
    </source>
</evidence>
<keyword evidence="2 3" id="KW-0472">Membrane</keyword>
<evidence type="ECO:0000256" key="2">
    <source>
        <dbReference type="PIRNR" id="PIRNR016661"/>
    </source>
</evidence>
<comment type="caution">
    <text evidence="4">The sequence shown here is derived from an EMBL/GenBank/DDBJ whole genome shotgun (WGS) entry which is preliminary data.</text>
</comment>
<proteinExistence type="inferred from homology"/>
<dbReference type="PANTHER" id="PTHR34295:SF1">
    <property type="entry name" value="BIOTIN TRANSPORTER BIOY"/>
    <property type="match status" value="1"/>
</dbReference>
<comment type="similarity">
    <text evidence="1 2">Belongs to the BioY family.</text>
</comment>
<gene>
    <name evidence="4" type="ORF">EDD66_105286</name>
</gene>
<feature type="transmembrane region" description="Helical" evidence="3">
    <location>
        <begin position="84"/>
        <end position="103"/>
    </location>
</feature>
<dbReference type="PANTHER" id="PTHR34295">
    <property type="entry name" value="BIOTIN TRANSPORTER BIOY"/>
    <property type="match status" value="1"/>
</dbReference>
<dbReference type="Proteomes" id="UP000273083">
    <property type="component" value="Unassembled WGS sequence"/>
</dbReference>
<dbReference type="GO" id="GO:0005886">
    <property type="term" value="C:plasma membrane"/>
    <property type="evidence" value="ECO:0007669"/>
    <property type="project" value="UniProtKB-SubCell"/>
</dbReference>
<dbReference type="GO" id="GO:0015225">
    <property type="term" value="F:biotin transmembrane transporter activity"/>
    <property type="evidence" value="ECO:0007669"/>
    <property type="project" value="UniProtKB-UniRule"/>
</dbReference>
<keyword evidence="5" id="KW-1185">Reference proteome</keyword>
<organism evidence="4 5">
    <name type="scientific">Mobilisporobacter senegalensis</name>
    <dbReference type="NCBI Taxonomy" id="1329262"/>
    <lineage>
        <taxon>Bacteria</taxon>
        <taxon>Bacillati</taxon>
        <taxon>Bacillota</taxon>
        <taxon>Clostridia</taxon>
        <taxon>Lachnospirales</taxon>
        <taxon>Lachnospiraceae</taxon>
        <taxon>Mobilisporobacter</taxon>
    </lineage>
</organism>
<evidence type="ECO:0000313" key="4">
    <source>
        <dbReference type="EMBL" id="ROR28344.1"/>
    </source>
</evidence>